<dbReference type="PROSITE" id="PS00041">
    <property type="entry name" value="HTH_ARAC_FAMILY_1"/>
    <property type="match status" value="1"/>
</dbReference>
<dbReference type="Proteomes" id="UP000004947">
    <property type="component" value="Unassembled WGS sequence"/>
</dbReference>
<dbReference type="OrthoDB" id="9792510at2"/>
<dbReference type="InterPro" id="IPR009057">
    <property type="entry name" value="Homeodomain-like_sf"/>
</dbReference>
<dbReference type="RefSeq" id="WP_007279717.1">
    <property type="nucleotide sequence ID" value="NZ_ABCK01000016.1"/>
</dbReference>
<dbReference type="PANTHER" id="PTHR30146">
    <property type="entry name" value="LACI-RELATED TRANSCRIPTIONAL REPRESSOR"/>
    <property type="match status" value="1"/>
</dbReference>
<dbReference type="SUPFAM" id="SSF46689">
    <property type="entry name" value="Homeodomain-like"/>
    <property type="match status" value="1"/>
</dbReference>
<dbReference type="InterPro" id="IPR018062">
    <property type="entry name" value="HTH_AraC-typ_CS"/>
</dbReference>
<dbReference type="eggNOG" id="COG1609">
    <property type="taxonomic scope" value="Bacteria"/>
</dbReference>
<organism evidence="5 6">
    <name type="scientific">Lentisphaera araneosa HTCC2155</name>
    <dbReference type="NCBI Taxonomy" id="313628"/>
    <lineage>
        <taxon>Bacteria</taxon>
        <taxon>Pseudomonadati</taxon>
        <taxon>Lentisphaerota</taxon>
        <taxon>Lentisphaeria</taxon>
        <taxon>Lentisphaerales</taxon>
        <taxon>Lentisphaeraceae</taxon>
        <taxon>Lentisphaera</taxon>
    </lineage>
</organism>
<dbReference type="InterPro" id="IPR028082">
    <property type="entry name" value="Peripla_BP_I"/>
</dbReference>
<dbReference type="eggNOG" id="COG2207">
    <property type="taxonomic scope" value="Bacteria"/>
</dbReference>
<reference evidence="5 6" key="1">
    <citation type="journal article" date="2010" name="J. Bacteriol.">
        <title>Genome sequence of Lentisphaera araneosa HTCC2155T, the type species of the order Lentisphaerales in the phylum Lentisphaerae.</title>
        <authorList>
            <person name="Thrash J.C."/>
            <person name="Cho J.C."/>
            <person name="Vergin K.L."/>
            <person name="Morris R.M."/>
            <person name="Giovannoni S.J."/>
        </authorList>
    </citation>
    <scope>NUCLEOTIDE SEQUENCE [LARGE SCALE GENOMIC DNA]</scope>
    <source>
        <strain evidence="5 6">HTCC2155</strain>
    </source>
</reference>
<evidence type="ECO:0000259" key="4">
    <source>
        <dbReference type="PROSITE" id="PS01124"/>
    </source>
</evidence>
<dbReference type="Pfam" id="PF13377">
    <property type="entry name" value="Peripla_BP_3"/>
    <property type="match status" value="1"/>
</dbReference>
<keyword evidence="2" id="KW-0238">DNA-binding</keyword>
<dbReference type="STRING" id="313628.LNTAR_05634"/>
<dbReference type="SUPFAM" id="SSF53822">
    <property type="entry name" value="Periplasmic binding protein-like I"/>
    <property type="match status" value="1"/>
</dbReference>
<dbReference type="GO" id="GO:0000976">
    <property type="term" value="F:transcription cis-regulatory region binding"/>
    <property type="evidence" value="ECO:0007669"/>
    <property type="project" value="TreeGrafter"/>
</dbReference>
<evidence type="ECO:0000313" key="5">
    <source>
        <dbReference type="EMBL" id="EDM26431.1"/>
    </source>
</evidence>
<dbReference type="EMBL" id="ABCK01000016">
    <property type="protein sequence ID" value="EDM26431.1"/>
    <property type="molecule type" value="Genomic_DNA"/>
</dbReference>
<keyword evidence="3" id="KW-0804">Transcription</keyword>
<dbReference type="Gene3D" id="1.10.10.60">
    <property type="entry name" value="Homeodomain-like"/>
    <property type="match status" value="1"/>
</dbReference>
<dbReference type="PANTHER" id="PTHR30146:SF24">
    <property type="entry name" value="XYLOSE OPERON REGULATORY PROTEIN"/>
    <property type="match status" value="1"/>
</dbReference>
<protein>
    <submittedName>
        <fullName evidence="5">Xylose operon regulatory protein</fullName>
    </submittedName>
</protein>
<dbReference type="InterPro" id="IPR018060">
    <property type="entry name" value="HTH_AraC"/>
</dbReference>
<feature type="domain" description="HTH araC/xylS-type" evidence="4">
    <location>
        <begin position="272"/>
        <end position="372"/>
    </location>
</feature>
<dbReference type="Gene3D" id="3.40.50.2300">
    <property type="match status" value="2"/>
</dbReference>
<evidence type="ECO:0000256" key="3">
    <source>
        <dbReference type="ARBA" id="ARBA00023163"/>
    </source>
</evidence>
<comment type="caution">
    <text evidence="5">The sequence shown here is derived from an EMBL/GenBank/DDBJ whole genome shotgun (WGS) entry which is preliminary data.</text>
</comment>
<dbReference type="Pfam" id="PF12833">
    <property type="entry name" value="HTH_18"/>
    <property type="match status" value="1"/>
</dbReference>
<keyword evidence="1" id="KW-0805">Transcription regulation</keyword>
<accession>A6DPD5</accession>
<dbReference type="GO" id="GO:0003700">
    <property type="term" value="F:DNA-binding transcription factor activity"/>
    <property type="evidence" value="ECO:0007669"/>
    <property type="project" value="InterPro"/>
</dbReference>
<keyword evidence="6" id="KW-1185">Reference proteome</keyword>
<name>A6DPD5_9BACT</name>
<proteinExistence type="predicted"/>
<dbReference type="SMART" id="SM00342">
    <property type="entry name" value="HTH_ARAC"/>
    <property type="match status" value="1"/>
</dbReference>
<evidence type="ECO:0000313" key="6">
    <source>
        <dbReference type="Proteomes" id="UP000004947"/>
    </source>
</evidence>
<dbReference type="AlphaFoldDB" id="A6DPD5"/>
<evidence type="ECO:0000256" key="2">
    <source>
        <dbReference type="ARBA" id="ARBA00023125"/>
    </source>
</evidence>
<dbReference type="PROSITE" id="PS01124">
    <property type="entry name" value="HTH_ARAC_FAMILY_2"/>
    <property type="match status" value="1"/>
</dbReference>
<sequence>MSKTPEIILALDWYDYRIHQGVVNVARENGWSLLFLQNSFRSSAVPAAWRGDGAITLIHSAETYQFFQTHKIPVVDLGLNKHGLAIPRVVTDNVELGRMAAEHFLERGFTHFYALSTNNIQMFQERYQAFKETLMKKGYDCEIIEVPNLYDTHLLDLSQAILKQKLSKFKNPAALFAYEDSWAAQWIYLAESMGLKVPNDLAILGADNNPLIARSLSTPLSSVETNQEGLGQQAALVLKDLMEGKGIGDHLYKLQPTSVVTRASTDVIASSNPVIRTALEIMNNDISITAAEVAQQMDMTQQGLQRAFRTHFHLSPGQILRKLRIRFIKNALVHTDKSMEEIAFEAGFTSTPSLYLFFKREAGETPGNYKKNKIKK</sequence>
<dbReference type="InterPro" id="IPR046335">
    <property type="entry name" value="LacI/GalR-like_sensor"/>
</dbReference>
<evidence type="ECO:0000256" key="1">
    <source>
        <dbReference type="ARBA" id="ARBA00023015"/>
    </source>
</evidence>
<gene>
    <name evidence="5" type="ORF">LNTAR_05634</name>
</gene>